<evidence type="ECO:0000256" key="3">
    <source>
        <dbReference type="ARBA" id="ARBA00022989"/>
    </source>
</evidence>
<name>A0A4P7IDU7_9ACTN</name>
<feature type="transmembrane region" description="Helical" evidence="5">
    <location>
        <begin position="182"/>
        <end position="204"/>
    </location>
</feature>
<dbReference type="AlphaFoldDB" id="A0A4P7IDU7"/>
<keyword evidence="2 5" id="KW-0812">Transmembrane</keyword>
<dbReference type="RefSeq" id="WP_135266675.1">
    <property type="nucleotide sequence ID" value="NZ_CP038436.1"/>
</dbReference>
<feature type="transmembrane region" description="Helical" evidence="5">
    <location>
        <begin position="300"/>
        <end position="317"/>
    </location>
</feature>
<evidence type="ECO:0000256" key="1">
    <source>
        <dbReference type="ARBA" id="ARBA00004651"/>
    </source>
</evidence>
<evidence type="ECO:0000256" key="2">
    <source>
        <dbReference type="ARBA" id="ARBA00022692"/>
    </source>
</evidence>
<keyword evidence="3 5" id="KW-1133">Transmembrane helix</keyword>
<feature type="transmembrane region" description="Helical" evidence="5">
    <location>
        <begin position="240"/>
        <end position="262"/>
    </location>
</feature>
<evidence type="ECO:0000313" key="8">
    <source>
        <dbReference type="Proteomes" id="UP000294853"/>
    </source>
</evidence>
<dbReference type="PANTHER" id="PTHR23526">
    <property type="entry name" value="INTEGRAL MEMBRANE TRANSPORT PROTEIN-RELATED"/>
    <property type="match status" value="1"/>
</dbReference>
<dbReference type="Gene3D" id="1.20.1250.20">
    <property type="entry name" value="MFS general substrate transporter like domains"/>
    <property type="match status" value="1"/>
</dbReference>
<feature type="transmembrane region" description="Helical" evidence="5">
    <location>
        <begin position="365"/>
        <end position="388"/>
    </location>
</feature>
<feature type="transmembrane region" description="Helical" evidence="5">
    <location>
        <begin position="42"/>
        <end position="61"/>
    </location>
</feature>
<evidence type="ECO:0000259" key="6">
    <source>
        <dbReference type="PROSITE" id="PS50850"/>
    </source>
</evidence>
<evidence type="ECO:0000256" key="5">
    <source>
        <dbReference type="SAM" id="Phobius"/>
    </source>
</evidence>
<dbReference type="GO" id="GO:0005886">
    <property type="term" value="C:plasma membrane"/>
    <property type="evidence" value="ECO:0007669"/>
    <property type="project" value="UniProtKB-SubCell"/>
</dbReference>
<dbReference type="GO" id="GO:0022857">
    <property type="term" value="F:transmembrane transporter activity"/>
    <property type="evidence" value="ECO:0007669"/>
    <property type="project" value="InterPro"/>
</dbReference>
<dbReference type="PROSITE" id="PS50850">
    <property type="entry name" value="MFS"/>
    <property type="match status" value="1"/>
</dbReference>
<protein>
    <submittedName>
        <fullName evidence="7">MFS transporter</fullName>
    </submittedName>
</protein>
<dbReference type="InterPro" id="IPR036259">
    <property type="entry name" value="MFS_trans_sf"/>
</dbReference>
<dbReference type="Proteomes" id="UP000294853">
    <property type="component" value="Chromosome"/>
</dbReference>
<sequence>MNESAVQHEEAGPAHERSNGLRQVVANALQGTGDQVVNAKSVLPWLLTGLGAPGFLLGLLVPIRESGSMLPQAAMTPWVRRHRARKWIWVAGALGQASSVAAMALLAWLTTGVVAGVGIVLALAAFATSRALCSLAGKDVLGRTIEKGRRGRINGLEVVAAGGAAITLGVAVQVFGGSSVRVGLLAALLVGAAVLWVVAALVFAGVREPVPESAPGSSSSGWVASSWSLLRNDATFRRFVVVRTLLLVSALSPPFVVSIAAAEGGVGLSGLGPFVIAQGIAGLVGGRWFGGLADRSSRRLMIWGSGLASVILLAYLALARSPGVEEWSLLHPLTYLLLMLTHTAVRVARKTYVVDMAEGDRRTEYVAVANTAMGVLLLVAGAVSGALAMLGPGFALVFLALLGLLGVVVGRTLPEVEKRQES</sequence>
<proteinExistence type="predicted"/>
<evidence type="ECO:0000256" key="4">
    <source>
        <dbReference type="ARBA" id="ARBA00023136"/>
    </source>
</evidence>
<reference evidence="7 8" key="1">
    <citation type="submission" date="2019-03" db="EMBL/GenBank/DDBJ databases">
        <title>Three New Species of Nocardioides, Nocardioides euryhalodurans sp. nov., Nocardioides seonyuensis sp. nov. and Nocardioides eburneoflavus sp. nov. Iolated from Soil.</title>
        <authorList>
            <person name="Roh S.G."/>
            <person name="Lee C."/>
            <person name="Kim M.-K."/>
            <person name="Kim S.B."/>
        </authorList>
    </citation>
    <scope>NUCLEOTIDE SEQUENCE [LARGE SCALE GENOMIC DNA]</scope>
    <source>
        <strain evidence="7 8">MMS17-SY207-3</strain>
    </source>
</reference>
<feature type="transmembrane region" description="Helical" evidence="5">
    <location>
        <begin position="115"/>
        <end position="137"/>
    </location>
</feature>
<feature type="domain" description="Major facilitator superfamily (MFS) profile" evidence="6">
    <location>
        <begin position="184"/>
        <end position="422"/>
    </location>
</feature>
<feature type="transmembrane region" description="Helical" evidence="5">
    <location>
        <begin position="329"/>
        <end position="345"/>
    </location>
</feature>
<dbReference type="OrthoDB" id="1117124at2"/>
<dbReference type="InterPro" id="IPR020846">
    <property type="entry name" value="MFS_dom"/>
</dbReference>
<comment type="subcellular location">
    <subcellularLocation>
        <location evidence="1">Cell membrane</location>
        <topology evidence="1">Multi-pass membrane protein</topology>
    </subcellularLocation>
</comment>
<feature type="transmembrane region" description="Helical" evidence="5">
    <location>
        <begin position="87"/>
        <end position="109"/>
    </location>
</feature>
<feature type="transmembrane region" description="Helical" evidence="5">
    <location>
        <begin position="268"/>
        <end position="288"/>
    </location>
</feature>
<evidence type="ECO:0000313" key="7">
    <source>
        <dbReference type="EMBL" id="QBX54703.1"/>
    </source>
</evidence>
<feature type="transmembrane region" description="Helical" evidence="5">
    <location>
        <begin position="394"/>
        <end position="413"/>
    </location>
</feature>
<dbReference type="PANTHER" id="PTHR23526:SF1">
    <property type="entry name" value="MAJOR FACILITATOR SUPERFAMILY MFS_1"/>
    <property type="match status" value="1"/>
</dbReference>
<organism evidence="7 8">
    <name type="scientific">Nocardioides seonyuensis</name>
    <dbReference type="NCBI Taxonomy" id="2518371"/>
    <lineage>
        <taxon>Bacteria</taxon>
        <taxon>Bacillati</taxon>
        <taxon>Actinomycetota</taxon>
        <taxon>Actinomycetes</taxon>
        <taxon>Propionibacteriales</taxon>
        <taxon>Nocardioidaceae</taxon>
        <taxon>Nocardioides</taxon>
    </lineage>
</organism>
<keyword evidence="8" id="KW-1185">Reference proteome</keyword>
<keyword evidence="4 5" id="KW-0472">Membrane</keyword>
<accession>A0A4P7IDU7</accession>
<dbReference type="EMBL" id="CP038436">
    <property type="protein sequence ID" value="QBX54703.1"/>
    <property type="molecule type" value="Genomic_DNA"/>
</dbReference>
<dbReference type="KEGG" id="nsn:EXE58_03965"/>
<dbReference type="SUPFAM" id="SSF103473">
    <property type="entry name" value="MFS general substrate transporter"/>
    <property type="match status" value="1"/>
</dbReference>
<dbReference type="InterPro" id="IPR052528">
    <property type="entry name" value="Sugar_transport-like"/>
</dbReference>
<gene>
    <name evidence="7" type="ORF">EXE58_03965</name>
</gene>
<feature type="transmembrane region" description="Helical" evidence="5">
    <location>
        <begin position="158"/>
        <end position="176"/>
    </location>
</feature>